<comment type="caution">
    <text evidence="4">The sequence shown here is derived from an EMBL/GenBank/DDBJ whole genome shotgun (WGS) entry which is preliminary data.</text>
</comment>
<dbReference type="PANTHER" id="PTHR43158:SF5">
    <property type="entry name" value="ABC TRANSPORTER, ATP-BINDING PROTEIN"/>
    <property type="match status" value="1"/>
</dbReference>
<evidence type="ECO:0000256" key="1">
    <source>
        <dbReference type="ARBA" id="ARBA00022741"/>
    </source>
</evidence>
<proteinExistence type="predicted"/>
<evidence type="ECO:0000313" key="5">
    <source>
        <dbReference type="Proteomes" id="UP001501257"/>
    </source>
</evidence>
<dbReference type="InterPro" id="IPR003439">
    <property type="entry name" value="ABC_transporter-like_ATP-bd"/>
</dbReference>
<dbReference type="SMART" id="SM00382">
    <property type="entry name" value="AAA"/>
    <property type="match status" value="1"/>
</dbReference>
<protein>
    <submittedName>
        <fullName evidence="4">ABC transporter ATP-binding protein</fullName>
    </submittedName>
</protein>
<reference evidence="5" key="1">
    <citation type="journal article" date="2019" name="Int. J. Syst. Evol. Microbiol.">
        <title>The Global Catalogue of Microorganisms (GCM) 10K type strain sequencing project: providing services to taxonomists for standard genome sequencing and annotation.</title>
        <authorList>
            <consortium name="The Broad Institute Genomics Platform"/>
            <consortium name="The Broad Institute Genome Sequencing Center for Infectious Disease"/>
            <person name="Wu L."/>
            <person name="Ma J."/>
        </authorList>
    </citation>
    <scope>NUCLEOTIDE SEQUENCE [LARGE SCALE GENOMIC DNA]</scope>
    <source>
        <strain evidence="5">JCM 18952</strain>
    </source>
</reference>
<dbReference type="PROSITE" id="PS50893">
    <property type="entry name" value="ABC_TRANSPORTER_2"/>
    <property type="match status" value="1"/>
</dbReference>
<keyword evidence="1" id="KW-0547">Nucleotide-binding</keyword>
<organism evidence="4 5">
    <name type="scientific">Paeniglutamicibacter antarcticus</name>
    <dbReference type="NCBI Taxonomy" id="494023"/>
    <lineage>
        <taxon>Bacteria</taxon>
        <taxon>Bacillati</taxon>
        <taxon>Actinomycetota</taxon>
        <taxon>Actinomycetes</taxon>
        <taxon>Micrococcales</taxon>
        <taxon>Micrococcaceae</taxon>
        <taxon>Paeniglutamicibacter</taxon>
    </lineage>
</organism>
<dbReference type="CDD" id="cd03230">
    <property type="entry name" value="ABC_DR_subfamily_A"/>
    <property type="match status" value="1"/>
</dbReference>
<keyword evidence="2 4" id="KW-0067">ATP-binding</keyword>
<feature type="domain" description="ABC transporter" evidence="3">
    <location>
        <begin position="5"/>
        <end position="230"/>
    </location>
</feature>
<dbReference type="PANTHER" id="PTHR43158">
    <property type="entry name" value="SKFA PEPTIDE EXPORT ATP-BINDING PROTEIN SKFE"/>
    <property type="match status" value="1"/>
</dbReference>
<dbReference type="EMBL" id="BAABLK010000034">
    <property type="protein sequence ID" value="GAA5227992.1"/>
    <property type="molecule type" value="Genomic_DNA"/>
</dbReference>
<dbReference type="GO" id="GO:0005524">
    <property type="term" value="F:ATP binding"/>
    <property type="evidence" value="ECO:0007669"/>
    <property type="project" value="UniProtKB-KW"/>
</dbReference>
<evidence type="ECO:0000256" key="2">
    <source>
        <dbReference type="ARBA" id="ARBA00022840"/>
    </source>
</evidence>
<dbReference type="SUPFAM" id="SSF52540">
    <property type="entry name" value="P-loop containing nucleoside triphosphate hydrolases"/>
    <property type="match status" value="1"/>
</dbReference>
<accession>A0ABP9TQH2</accession>
<sequence>MTNAIDIQNVTRSFGSVKALDDVSFVVPPHSIIGLLGRNGAGKTTIMSIIAGQDRPSEGRIEVLGHTPFEHAATLSQIIYVRDNQRYPDDYKLHHVLRIAPDFAPNWSSELAAELVERLRIPAKTPLKKLSRGQLSAIAIVLGLASRASITLLDEPYLGLDVTARALFHEVLIRDYAEHPRTIVLSTHLIEESASLLDRVVILDKGRVVVDGDAEQARDEAYILSGNTDAVAKLLAGRTVLERKSVGALTSVTAAGPIDEVLRDRAVANGVQVARPSLQELVSAYGADESGFPETKEAE</sequence>
<dbReference type="Proteomes" id="UP001501257">
    <property type="component" value="Unassembled WGS sequence"/>
</dbReference>
<dbReference type="Pfam" id="PF00005">
    <property type="entry name" value="ABC_tran"/>
    <property type="match status" value="1"/>
</dbReference>
<evidence type="ECO:0000313" key="4">
    <source>
        <dbReference type="EMBL" id="GAA5227992.1"/>
    </source>
</evidence>
<name>A0ABP9TQH2_9MICC</name>
<dbReference type="InterPro" id="IPR003593">
    <property type="entry name" value="AAA+_ATPase"/>
</dbReference>
<dbReference type="InterPro" id="IPR027417">
    <property type="entry name" value="P-loop_NTPase"/>
</dbReference>
<gene>
    <name evidence="4" type="ORF">GCM10025778_25250</name>
</gene>
<dbReference type="Gene3D" id="3.40.50.300">
    <property type="entry name" value="P-loop containing nucleotide triphosphate hydrolases"/>
    <property type="match status" value="1"/>
</dbReference>
<evidence type="ECO:0000259" key="3">
    <source>
        <dbReference type="PROSITE" id="PS50893"/>
    </source>
</evidence>
<dbReference type="RefSeq" id="WP_210099993.1">
    <property type="nucleotide sequence ID" value="NZ_BAABLK010000034.1"/>
</dbReference>
<keyword evidence="5" id="KW-1185">Reference proteome</keyword>